<keyword evidence="4" id="KW-1185">Reference proteome</keyword>
<dbReference type="HAMAP" id="MF_00758">
    <property type="entry name" value="UPF0301"/>
    <property type="match status" value="1"/>
</dbReference>
<evidence type="ECO:0000256" key="2">
    <source>
        <dbReference type="HAMAP-Rule" id="MF_00758"/>
    </source>
</evidence>
<dbReference type="PANTHER" id="PTHR30327">
    <property type="entry name" value="UNCHARACTERIZED PROTEIN YQGE"/>
    <property type="match status" value="1"/>
</dbReference>
<dbReference type="InterPro" id="IPR003774">
    <property type="entry name" value="AlgH-like"/>
</dbReference>
<dbReference type="NCBIfam" id="NF001266">
    <property type="entry name" value="PRK00228.1-1"/>
    <property type="match status" value="1"/>
</dbReference>
<evidence type="ECO:0000256" key="1">
    <source>
        <dbReference type="ARBA" id="ARBA00009600"/>
    </source>
</evidence>
<evidence type="ECO:0000313" key="4">
    <source>
        <dbReference type="Proteomes" id="UP001257914"/>
    </source>
</evidence>
<protein>
    <recommendedName>
        <fullName evidence="2">UPF0301 protein RT723_16870</fullName>
    </recommendedName>
</protein>
<dbReference type="Proteomes" id="UP001257914">
    <property type="component" value="Unassembled WGS sequence"/>
</dbReference>
<proteinExistence type="inferred from homology"/>
<accession>A0ABU3R550</accession>
<comment type="similarity">
    <text evidence="1 2">Belongs to the UPF0301 (AlgH) family.</text>
</comment>
<dbReference type="Pfam" id="PF02622">
    <property type="entry name" value="DUF179"/>
    <property type="match status" value="1"/>
</dbReference>
<reference evidence="3 4" key="1">
    <citation type="submission" date="2023-10" db="EMBL/GenBank/DDBJ databases">
        <title>Psychrosphaera aquimaarina strain SW33 isolated from seawater.</title>
        <authorList>
            <person name="Bayburt H."/>
            <person name="Kim J.M."/>
            <person name="Choi B.J."/>
            <person name="Jeon C.O."/>
        </authorList>
    </citation>
    <scope>NUCLEOTIDE SEQUENCE [LARGE SCALE GENOMIC DNA]</scope>
    <source>
        <strain evidence="3 4">KCTC 52743</strain>
    </source>
</reference>
<comment type="caution">
    <text evidence="3">The sequence shown here is derived from an EMBL/GenBank/DDBJ whole genome shotgun (WGS) entry which is preliminary data.</text>
</comment>
<dbReference type="RefSeq" id="WP_216053586.1">
    <property type="nucleotide sequence ID" value="NZ_JAWCUA010000010.1"/>
</dbReference>
<gene>
    <name evidence="3" type="ORF">RT723_16870</name>
</gene>
<dbReference type="PANTHER" id="PTHR30327:SF1">
    <property type="entry name" value="UPF0301 PROTEIN YQGE"/>
    <property type="match status" value="1"/>
</dbReference>
<organism evidence="3 4">
    <name type="scientific">Psychrosphaera aquimarina</name>
    <dbReference type="NCBI Taxonomy" id="2044854"/>
    <lineage>
        <taxon>Bacteria</taxon>
        <taxon>Pseudomonadati</taxon>
        <taxon>Pseudomonadota</taxon>
        <taxon>Gammaproteobacteria</taxon>
        <taxon>Alteromonadales</taxon>
        <taxon>Pseudoalteromonadaceae</taxon>
        <taxon>Psychrosphaera</taxon>
    </lineage>
</organism>
<evidence type="ECO:0000313" key="3">
    <source>
        <dbReference type="EMBL" id="MDU0114629.1"/>
    </source>
</evidence>
<sequence>MTSLANQFLIAMPALDDSYFGRTVIYVCEHDDEGAMGLVINKSTDIAINKVLLEMHIEDDDSEANIELNSNHVMSGGPVQTDRGFILHNGDKKWSSSLQLQDQINVTTSKDILPNLATDAGPEKYIMTLGYAGWTAGQLEQELADNTWLTIDADPNLIFDVPVEERWEKAVQKLGINVEQLTAFSGHA</sequence>
<name>A0ABU3R550_9GAMM</name>
<dbReference type="EMBL" id="JAWCUA010000010">
    <property type="protein sequence ID" value="MDU0114629.1"/>
    <property type="molecule type" value="Genomic_DNA"/>
</dbReference>